<keyword evidence="11 17" id="KW-0472">Membrane</keyword>
<evidence type="ECO:0000256" key="1">
    <source>
        <dbReference type="ARBA" id="ARBA00004651"/>
    </source>
</evidence>
<evidence type="ECO:0000256" key="5">
    <source>
        <dbReference type="ARBA" id="ARBA00022475"/>
    </source>
</evidence>
<evidence type="ECO:0000256" key="8">
    <source>
        <dbReference type="ARBA" id="ARBA00022960"/>
    </source>
</evidence>
<dbReference type="GO" id="GO:0050380">
    <property type="term" value="F:undecaprenyl-diphosphatase activity"/>
    <property type="evidence" value="ECO:0007669"/>
    <property type="project" value="UniProtKB-EC"/>
</dbReference>
<evidence type="ECO:0000256" key="10">
    <source>
        <dbReference type="ARBA" id="ARBA00022989"/>
    </source>
</evidence>
<evidence type="ECO:0000256" key="14">
    <source>
        <dbReference type="ARBA" id="ARBA00032707"/>
    </source>
</evidence>
<evidence type="ECO:0000256" key="17">
    <source>
        <dbReference type="SAM" id="Phobius"/>
    </source>
</evidence>
<feature type="transmembrane region" description="Helical" evidence="17">
    <location>
        <begin position="44"/>
        <end position="65"/>
    </location>
</feature>
<evidence type="ECO:0000313" key="18">
    <source>
        <dbReference type="EMBL" id="RDY25034.1"/>
    </source>
</evidence>
<sequence>MIGVILLGTSRYVFSFLLAIPIVLEASTLKLAKAGCGFSGFEWLVLDTGSLVAFIVSIFAIKLLLNYIKKHDFNIFDYYRIILGIIVLAYFYSL</sequence>
<keyword evidence="13" id="KW-0961">Cell wall biogenesis/degradation</keyword>
<dbReference type="InterPro" id="IPR003824">
    <property type="entry name" value="UppP"/>
</dbReference>
<keyword evidence="9" id="KW-0573">Peptidoglycan synthesis</keyword>
<dbReference type="AlphaFoldDB" id="A0A371IX28"/>
<name>A0A371IX28_9FIRM</name>
<dbReference type="Pfam" id="PF02673">
    <property type="entry name" value="BacA"/>
    <property type="match status" value="1"/>
</dbReference>
<organism evidence="18 19">
    <name type="scientific">Romboutsia maritimum</name>
    <dbReference type="NCBI Taxonomy" id="2020948"/>
    <lineage>
        <taxon>Bacteria</taxon>
        <taxon>Bacillati</taxon>
        <taxon>Bacillota</taxon>
        <taxon>Clostridia</taxon>
        <taxon>Peptostreptococcales</taxon>
        <taxon>Peptostreptococcaceae</taxon>
        <taxon>Romboutsia</taxon>
    </lineage>
</organism>
<keyword evidence="10 17" id="KW-1133">Transmembrane helix</keyword>
<evidence type="ECO:0000256" key="6">
    <source>
        <dbReference type="ARBA" id="ARBA00022692"/>
    </source>
</evidence>
<comment type="subcellular location">
    <subcellularLocation>
        <location evidence="1">Cell membrane</location>
        <topology evidence="1">Multi-pass membrane protein</topology>
    </subcellularLocation>
</comment>
<evidence type="ECO:0000256" key="16">
    <source>
        <dbReference type="ARBA" id="ARBA00047594"/>
    </source>
</evidence>
<reference evidence="18 19" key="1">
    <citation type="journal article" date="2017" name="Genome Announc.">
        <title>Draft Genome Sequence of Romboutsia maritimum sp. nov. Strain CCRI-22766(T), Isolated from Coastal Estuarine Mud.</title>
        <authorList>
            <person name="Maheux A.F."/>
            <person name="Boudreau D.K."/>
            <person name="Berube E."/>
            <person name="Boissinot M."/>
            <person name="Raymond F."/>
            <person name="Brodeur S."/>
            <person name="Corbeil J."/>
            <person name="Brightwell G."/>
            <person name="Broda D."/>
            <person name="Omar R.F."/>
            <person name="Bergeron M.G."/>
        </authorList>
    </citation>
    <scope>NUCLEOTIDE SEQUENCE [LARGE SCALE GENOMIC DNA]</scope>
    <source>
        <strain evidence="18 19">CCRI-22766</strain>
    </source>
</reference>
<evidence type="ECO:0000256" key="12">
    <source>
        <dbReference type="ARBA" id="ARBA00023251"/>
    </source>
</evidence>
<dbReference type="EC" id="3.6.1.27" evidence="3"/>
<evidence type="ECO:0000256" key="2">
    <source>
        <dbReference type="ARBA" id="ARBA00010621"/>
    </source>
</evidence>
<evidence type="ECO:0000256" key="11">
    <source>
        <dbReference type="ARBA" id="ARBA00023136"/>
    </source>
</evidence>
<accession>A0A371IX28</accession>
<evidence type="ECO:0000256" key="7">
    <source>
        <dbReference type="ARBA" id="ARBA00022801"/>
    </source>
</evidence>
<evidence type="ECO:0000313" key="19">
    <source>
        <dbReference type="Proteomes" id="UP000243494"/>
    </source>
</evidence>
<evidence type="ECO:0000256" key="13">
    <source>
        <dbReference type="ARBA" id="ARBA00023316"/>
    </source>
</evidence>
<proteinExistence type="inferred from homology"/>
<dbReference type="PANTHER" id="PTHR30622:SF3">
    <property type="entry name" value="UNDECAPRENYL-DIPHOSPHATASE"/>
    <property type="match status" value="1"/>
</dbReference>
<keyword evidence="5" id="KW-1003">Cell membrane</keyword>
<gene>
    <name evidence="18" type="ORF">CHF27_000585</name>
</gene>
<comment type="catalytic activity">
    <reaction evidence="16">
        <text>di-trans,octa-cis-undecaprenyl diphosphate + H2O = di-trans,octa-cis-undecaprenyl phosphate + phosphate + H(+)</text>
        <dbReference type="Rhea" id="RHEA:28094"/>
        <dbReference type="ChEBI" id="CHEBI:15377"/>
        <dbReference type="ChEBI" id="CHEBI:15378"/>
        <dbReference type="ChEBI" id="CHEBI:43474"/>
        <dbReference type="ChEBI" id="CHEBI:58405"/>
        <dbReference type="ChEBI" id="CHEBI:60392"/>
        <dbReference type="EC" id="3.6.1.27"/>
    </reaction>
</comment>
<dbReference type="GO" id="GO:0046677">
    <property type="term" value="P:response to antibiotic"/>
    <property type="evidence" value="ECO:0007669"/>
    <property type="project" value="UniProtKB-KW"/>
</dbReference>
<keyword evidence="8" id="KW-0133">Cell shape</keyword>
<dbReference type="OrthoDB" id="9808289at2"/>
<evidence type="ECO:0000256" key="4">
    <source>
        <dbReference type="ARBA" id="ARBA00021581"/>
    </source>
</evidence>
<comment type="caution">
    <text evidence="18">The sequence shown here is derived from an EMBL/GenBank/DDBJ whole genome shotgun (WGS) entry which is preliminary data.</text>
</comment>
<keyword evidence="19" id="KW-1185">Reference proteome</keyword>
<keyword evidence="7" id="KW-0378">Hydrolase</keyword>
<dbReference type="Proteomes" id="UP000243494">
    <property type="component" value="Unassembled WGS sequence"/>
</dbReference>
<feature type="transmembrane region" description="Helical" evidence="17">
    <location>
        <begin position="77"/>
        <end position="93"/>
    </location>
</feature>
<dbReference type="GO" id="GO:0005886">
    <property type="term" value="C:plasma membrane"/>
    <property type="evidence" value="ECO:0007669"/>
    <property type="project" value="UniProtKB-SubCell"/>
</dbReference>
<dbReference type="GO" id="GO:0071555">
    <property type="term" value="P:cell wall organization"/>
    <property type="evidence" value="ECO:0007669"/>
    <property type="project" value="UniProtKB-KW"/>
</dbReference>
<dbReference type="GO" id="GO:0009252">
    <property type="term" value="P:peptidoglycan biosynthetic process"/>
    <property type="evidence" value="ECO:0007669"/>
    <property type="project" value="UniProtKB-KW"/>
</dbReference>
<keyword evidence="12" id="KW-0046">Antibiotic resistance</keyword>
<evidence type="ECO:0000256" key="15">
    <source>
        <dbReference type="ARBA" id="ARBA00032932"/>
    </source>
</evidence>
<keyword evidence="6 17" id="KW-0812">Transmembrane</keyword>
<protein>
    <recommendedName>
        <fullName evidence="4">Undecaprenyl-diphosphatase</fullName>
        <ecNumber evidence="3">3.6.1.27</ecNumber>
    </recommendedName>
    <alternativeName>
        <fullName evidence="15">Bacitracin resistance protein</fullName>
    </alternativeName>
    <alternativeName>
        <fullName evidence="14">Undecaprenyl pyrophosphate phosphatase</fullName>
    </alternativeName>
</protein>
<dbReference type="EMBL" id="NOJZ02000001">
    <property type="protein sequence ID" value="RDY25034.1"/>
    <property type="molecule type" value="Genomic_DNA"/>
</dbReference>
<dbReference type="PANTHER" id="PTHR30622">
    <property type="entry name" value="UNDECAPRENYL-DIPHOSPHATASE"/>
    <property type="match status" value="1"/>
</dbReference>
<evidence type="ECO:0000256" key="9">
    <source>
        <dbReference type="ARBA" id="ARBA00022984"/>
    </source>
</evidence>
<evidence type="ECO:0000256" key="3">
    <source>
        <dbReference type="ARBA" id="ARBA00012374"/>
    </source>
</evidence>
<feature type="transmembrane region" description="Helical" evidence="17">
    <location>
        <begin position="12"/>
        <end position="32"/>
    </location>
</feature>
<dbReference type="GO" id="GO:0008360">
    <property type="term" value="P:regulation of cell shape"/>
    <property type="evidence" value="ECO:0007669"/>
    <property type="project" value="UniProtKB-KW"/>
</dbReference>
<comment type="similarity">
    <text evidence="2">Belongs to the UppP family.</text>
</comment>